<protein>
    <submittedName>
        <fullName evidence="4">NmrA family protein</fullName>
    </submittedName>
</protein>
<dbReference type="KEGG" id="skl:C7J89_02335"/>
<dbReference type="GeneID" id="69904161"/>
<keyword evidence="6" id="KW-1185">Reference proteome</keyword>
<dbReference type="OrthoDB" id="9774199at2"/>
<evidence type="ECO:0000256" key="1">
    <source>
        <dbReference type="SAM" id="MobiDB-lite"/>
    </source>
</evidence>
<dbReference type="Proteomes" id="UP000075418">
    <property type="component" value="Unassembled WGS sequence"/>
</dbReference>
<sequence length="504" mass="56405">MKKVLLTGATGYIGGHLKAKLKQNYEVIAVSRNIDNKTQETNVTWRAADMFDLEETKEVMQDVDTAVYLVHSMMPNAKLTQANFEDMDALLADNFAKAAKANGVKHIVFMSGLIPDTDELSPHLRSRLECERILGSYGIPVSTLRAGLIIGSKGSSYPILKKLVERLPMLVLPSWAYNTTLPVAIDDVINGLERIVDRNPSNNESIDIGGPEHMTYKDLFSHTANVLDKNLPMLDLPIIPIWLSKYWVKLISGVPKEMVYPLMDSLIHDMTRDQDKTVEGISIGKIDYESSVERALEEEQSMQPKSKGKNNSKQGMTIKDVRAITRISIPEGFTMDDVANTYGNFLNKITFNMVESAIDENYFAIKLLWLDKLLLLLEKDHKASDDDRVVYQIVGGELAHAEDGGSATLEFRRIINSAQGLVALQEYQPTLPWIVYKFTQAKLHKTVMNLFTLKMKKLAHKKNASNNKMTKATSITVLGFLGIVAAKKVKSYLAKHNNMSNAEL</sequence>
<comment type="caution">
    <text evidence="4">The sequence shown here is derived from an EMBL/GenBank/DDBJ whole genome shotgun (WGS) entry which is preliminary data.</text>
</comment>
<gene>
    <name evidence="4" type="ORF">A0131_02770</name>
    <name evidence="3" type="ORF">SKL01_03620</name>
</gene>
<evidence type="ECO:0000313" key="3">
    <source>
        <dbReference type="EMBL" id="GEP81184.1"/>
    </source>
</evidence>
<dbReference type="GO" id="GO:0044877">
    <property type="term" value="F:protein-containing complex binding"/>
    <property type="evidence" value="ECO:0007669"/>
    <property type="project" value="TreeGrafter"/>
</dbReference>
<dbReference type="EMBL" id="BKAQ01000003">
    <property type="protein sequence ID" value="GEP81184.1"/>
    <property type="molecule type" value="Genomic_DNA"/>
</dbReference>
<evidence type="ECO:0000313" key="4">
    <source>
        <dbReference type="EMBL" id="KYH13730.1"/>
    </source>
</evidence>
<feature type="compositionally biased region" description="Polar residues" evidence="1">
    <location>
        <begin position="301"/>
        <end position="314"/>
    </location>
</feature>
<dbReference type="InterPro" id="IPR051207">
    <property type="entry name" value="ComplexI_NDUFA9_subunit"/>
</dbReference>
<evidence type="ECO:0000313" key="6">
    <source>
        <dbReference type="Proteomes" id="UP000321040"/>
    </source>
</evidence>
<dbReference type="EMBL" id="LUGM01000002">
    <property type="protein sequence ID" value="KYH13730.1"/>
    <property type="molecule type" value="Genomic_DNA"/>
</dbReference>
<organism evidence="4 5">
    <name type="scientific">Staphylococcus kloosii</name>
    <dbReference type="NCBI Taxonomy" id="29384"/>
    <lineage>
        <taxon>Bacteria</taxon>
        <taxon>Bacillati</taxon>
        <taxon>Bacillota</taxon>
        <taxon>Bacilli</taxon>
        <taxon>Bacillales</taxon>
        <taxon>Staphylococcaceae</taxon>
        <taxon>Staphylococcus</taxon>
    </lineage>
</organism>
<dbReference type="Pfam" id="PF05368">
    <property type="entry name" value="NmrA"/>
    <property type="match status" value="1"/>
</dbReference>
<reference evidence="3 6" key="2">
    <citation type="submission" date="2019-07" db="EMBL/GenBank/DDBJ databases">
        <title>Whole genome shotgun sequence of Staphylococcus kloosii NBRC 109624.</title>
        <authorList>
            <person name="Hosoyama A."/>
            <person name="Uohara A."/>
            <person name="Ohji S."/>
            <person name="Ichikawa N."/>
        </authorList>
    </citation>
    <scope>NUCLEOTIDE SEQUENCE [LARGE SCALE GENOMIC DNA]</scope>
    <source>
        <strain evidence="3 6">NBRC 109624</strain>
    </source>
</reference>
<accession>A0A2T4RDE3</accession>
<reference evidence="4 5" key="1">
    <citation type="submission" date="2016-02" db="EMBL/GenBank/DDBJ databases">
        <title>Draft genome sequence of hydrocarbon degrading Staphylococcus saprophyticus Strain CNV2, isolated from crude-oil contaminated soil from Noonmati Oil Refinery, Guwahati, Assam, India.</title>
        <authorList>
            <person name="Mukherjee A."/>
            <person name="Chettri B."/>
            <person name="Langpoklakpam J."/>
            <person name="Singh A.K."/>
            <person name="Chattopadhyay D.J."/>
        </authorList>
    </citation>
    <scope>NUCLEOTIDE SEQUENCE [LARGE SCALE GENOMIC DNA]</scope>
    <source>
        <strain evidence="4 5">CNV2</strain>
    </source>
</reference>
<dbReference type="InterPro" id="IPR036291">
    <property type="entry name" value="NAD(P)-bd_dom_sf"/>
</dbReference>
<feature type="domain" description="NmrA-like" evidence="2">
    <location>
        <begin position="2"/>
        <end position="161"/>
    </location>
</feature>
<dbReference type="RefSeq" id="WP_061853961.1">
    <property type="nucleotide sequence ID" value="NZ_BKAQ01000003.1"/>
</dbReference>
<feature type="region of interest" description="Disordered" evidence="1">
    <location>
        <begin position="294"/>
        <end position="314"/>
    </location>
</feature>
<accession>A0A151A3I4</accession>
<dbReference type="PANTHER" id="PTHR12126">
    <property type="entry name" value="NADH-UBIQUINONE OXIDOREDUCTASE 39 KDA SUBUNIT-RELATED"/>
    <property type="match status" value="1"/>
</dbReference>
<dbReference type="PANTHER" id="PTHR12126:SF11">
    <property type="entry name" value="NADH DEHYDROGENASE [UBIQUINONE] 1 ALPHA SUBCOMPLEX SUBUNIT 9, MITOCHONDRIAL"/>
    <property type="match status" value="1"/>
</dbReference>
<dbReference type="SUPFAM" id="SSF51735">
    <property type="entry name" value="NAD(P)-binding Rossmann-fold domains"/>
    <property type="match status" value="1"/>
</dbReference>
<proteinExistence type="predicted"/>
<evidence type="ECO:0000259" key="2">
    <source>
        <dbReference type="Pfam" id="PF05368"/>
    </source>
</evidence>
<name>A0A151A3I4_9STAP</name>
<evidence type="ECO:0000313" key="5">
    <source>
        <dbReference type="Proteomes" id="UP000075418"/>
    </source>
</evidence>
<dbReference type="Proteomes" id="UP000321040">
    <property type="component" value="Unassembled WGS sequence"/>
</dbReference>
<dbReference type="Gene3D" id="3.40.50.720">
    <property type="entry name" value="NAD(P)-binding Rossmann-like Domain"/>
    <property type="match status" value="1"/>
</dbReference>
<dbReference type="AlphaFoldDB" id="A0A151A3I4"/>
<dbReference type="InterPro" id="IPR008030">
    <property type="entry name" value="NmrA-like"/>
</dbReference>